<reference evidence="2" key="1">
    <citation type="journal article" date="2019" name="Int. J. Syst. Evol. Microbiol.">
        <title>The Global Catalogue of Microorganisms (GCM) 10K type strain sequencing project: providing services to taxonomists for standard genome sequencing and annotation.</title>
        <authorList>
            <consortium name="The Broad Institute Genomics Platform"/>
            <consortium name="The Broad Institute Genome Sequencing Center for Infectious Disease"/>
            <person name="Wu L."/>
            <person name="Ma J."/>
        </authorList>
    </citation>
    <scope>NUCLEOTIDE SEQUENCE [LARGE SCALE GENOMIC DNA]</scope>
    <source>
        <strain evidence="2">CCUG 62221</strain>
    </source>
</reference>
<organism evidence="1 2">
    <name type="scientific">Lutibacter holmesii</name>
    <dbReference type="NCBI Taxonomy" id="1137985"/>
    <lineage>
        <taxon>Bacteria</taxon>
        <taxon>Pseudomonadati</taxon>
        <taxon>Bacteroidota</taxon>
        <taxon>Flavobacteriia</taxon>
        <taxon>Flavobacteriales</taxon>
        <taxon>Flavobacteriaceae</taxon>
        <taxon>Lutibacter</taxon>
    </lineage>
</organism>
<accession>A0ABW3WSF1</accession>
<sequence>MPKKTSKNYQSEINRDNGWTLLGELGFEGVRQVAIDNDWSALRFRKVEFIKKMNRKTSAAMTEKGKQKTRLTNHFKFYS</sequence>
<dbReference type="Proteomes" id="UP001597241">
    <property type="component" value="Unassembled WGS sequence"/>
</dbReference>
<evidence type="ECO:0000313" key="1">
    <source>
        <dbReference type="EMBL" id="MFD1294975.1"/>
    </source>
</evidence>
<dbReference type="EMBL" id="JBHTMV010000013">
    <property type="protein sequence ID" value="MFD1294975.1"/>
    <property type="molecule type" value="Genomic_DNA"/>
</dbReference>
<dbReference type="RefSeq" id="WP_386810428.1">
    <property type="nucleotide sequence ID" value="NZ_JBHTMV010000013.1"/>
</dbReference>
<name>A0ABW3WSF1_9FLAO</name>
<keyword evidence="2" id="KW-1185">Reference proteome</keyword>
<protein>
    <recommendedName>
        <fullName evidence="3">Transposase</fullName>
    </recommendedName>
</protein>
<evidence type="ECO:0008006" key="3">
    <source>
        <dbReference type="Google" id="ProtNLM"/>
    </source>
</evidence>
<evidence type="ECO:0000313" key="2">
    <source>
        <dbReference type="Proteomes" id="UP001597241"/>
    </source>
</evidence>
<comment type="caution">
    <text evidence="1">The sequence shown here is derived from an EMBL/GenBank/DDBJ whole genome shotgun (WGS) entry which is preliminary data.</text>
</comment>
<gene>
    <name evidence="1" type="ORF">ACFQ5N_14115</name>
</gene>
<proteinExistence type="predicted"/>